<dbReference type="AlphaFoldDB" id="A0A645H8E2"/>
<proteinExistence type="predicted"/>
<sequence length="107" mass="11981">MFFSWREMSSSRARSSVFARRASADSPKPMLFAQSVSCSLARMFSFAPREEKLPAVLSYHARAMIQSATCVDHGDPRRIDPGITSIVVFVFRRMLVVVHIGRGCCIP</sequence>
<reference evidence="1" key="1">
    <citation type="submission" date="2019-08" db="EMBL/GenBank/DDBJ databases">
        <authorList>
            <person name="Kucharzyk K."/>
            <person name="Murdoch R.W."/>
            <person name="Higgins S."/>
            <person name="Loffler F."/>
        </authorList>
    </citation>
    <scope>NUCLEOTIDE SEQUENCE</scope>
</reference>
<protein>
    <submittedName>
        <fullName evidence="1">Uncharacterized protein</fullName>
    </submittedName>
</protein>
<accession>A0A645H8E2</accession>
<evidence type="ECO:0000313" key="1">
    <source>
        <dbReference type="EMBL" id="MPN34359.1"/>
    </source>
</evidence>
<organism evidence="1">
    <name type="scientific">bioreactor metagenome</name>
    <dbReference type="NCBI Taxonomy" id="1076179"/>
    <lineage>
        <taxon>unclassified sequences</taxon>
        <taxon>metagenomes</taxon>
        <taxon>ecological metagenomes</taxon>
    </lineage>
</organism>
<comment type="caution">
    <text evidence="1">The sequence shown here is derived from an EMBL/GenBank/DDBJ whole genome shotgun (WGS) entry which is preliminary data.</text>
</comment>
<dbReference type="EMBL" id="VSSQ01087353">
    <property type="protein sequence ID" value="MPN34359.1"/>
    <property type="molecule type" value="Genomic_DNA"/>
</dbReference>
<name>A0A645H8E2_9ZZZZ</name>
<gene>
    <name evidence="1" type="ORF">SDC9_181852</name>
</gene>